<dbReference type="AlphaFoldDB" id="A0A3S0GDI4"/>
<dbReference type="SMART" id="SM00327">
    <property type="entry name" value="VWA"/>
    <property type="match status" value="1"/>
</dbReference>
<dbReference type="Gene3D" id="3.40.50.410">
    <property type="entry name" value="von Willebrand factor, type A domain"/>
    <property type="match status" value="1"/>
</dbReference>
<name>A0A3S0GDI4_9ENTE</name>
<dbReference type="InterPro" id="IPR036465">
    <property type="entry name" value="vWFA_dom_sf"/>
</dbReference>
<gene>
    <name evidence="2" type="ORF">C7P63_06165</name>
</gene>
<dbReference type="RefSeq" id="WP_125943289.1">
    <property type="nucleotide sequence ID" value="NZ_PXZH01000002.1"/>
</dbReference>
<sequence length="651" mass="75185">MDKLTSWWDEAPLKITSQKNCEEFLQRQERSLATFTQNGQLNYLPQADRDRIKFDPKTNLVYLPLSRFLDKELDGNQMLWHIYYELSLYPDWKKYPKAYLNRLDYWQQEANFMVAYLLHALNQSNFPEDKETKTLLAINHVQQEFTQFFYTCDHYLAFLRVAELCPIYQQPQYKEYIQSYLHTQGKKTGTITKLPLHQGFVQSFIVLEIEGLNYISLDTVHNPFDAVVFQQPYASFIQTKMKQLVANEADLFQKDAFLKSFVYPFFKKLWQQEIDQMTLSSNKKSNTKQGVLEKSLSLTKDSNDVTADSLEATPAEEKEILEQLLEQESNAKELLQQQMKGIGSLSNYDITVADQQLFHYYEQAVKKERQEMALFWQKVVGEAKKEQSVKQAAQVKGKLDVGSLIQHYTDFSEAQQTGQYKQLPIFSRYVLTPKENILPEIIEISFVLDNSGSMNTEKIEAARKALTATLLSLEDFNTYLQKNANLLHNRLTVTSETWLFGSQFTQLKSFDSPSPKEQQSELIKSVISLKGQGGATDDASCLEAILDSITPKQEHDLARHKQVKLIFEITDGASSFPGATKTAIEKLLDKQVEMFAFQIGNNNEQVEKTFDFIWNQGFKEPHGIRLGEEIDTLPDKLLASVKKHIETIFTY</sequence>
<reference evidence="2 3" key="1">
    <citation type="submission" date="2018-03" db="EMBL/GenBank/DDBJ databases">
        <authorList>
            <person name="Gulvik C.A."/>
        </authorList>
    </citation>
    <scope>NUCLEOTIDE SEQUENCE [LARGE SCALE GENOMIC DNA]</scope>
    <source>
        <strain evidence="2 3">JCM 31581</strain>
    </source>
</reference>
<dbReference type="PROSITE" id="PS50234">
    <property type="entry name" value="VWFA"/>
    <property type="match status" value="1"/>
</dbReference>
<keyword evidence="3" id="KW-1185">Reference proteome</keyword>
<proteinExistence type="predicted"/>
<dbReference type="SUPFAM" id="SSF53300">
    <property type="entry name" value="vWA-like"/>
    <property type="match status" value="1"/>
</dbReference>
<dbReference type="EMBL" id="PXZH01000002">
    <property type="protein sequence ID" value="RST89356.1"/>
    <property type="molecule type" value="Genomic_DNA"/>
</dbReference>
<accession>A0A3S0GDI4</accession>
<comment type="caution">
    <text evidence="2">The sequence shown here is derived from an EMBL/GenBank/DDBJ whole genome shotgun (WGS) entry which is preliminary data.</text>
</comment>
<dbReference type="OrthoDB" id="1744702at2"/>
<dbReference type="Proteomes" id="UP000277864">
    <property type="component" value="Unassembled WGS sequence"/>
</dbReference>
<dbReference type="Pfam" id="PF00092">
    <property type="entry name" value="VWA"/>
    <property type="match status" value="1"/>
</dbReference>
<dbReference type="CDD" id="cd00198">
    <property type="entry name" value="vWFA"/>
    <property type="match status" value="1"/>
</dbReference>
<evidence type="ECO:0000313" key="3">
    <source>
        <dbReference type="Proteomes" id="UP000277864"/>
    </source>
</evidence>
<evidence type="ECO:0000259" key="1">
    <source>
        <dbReference type="PROSITE" id="PS50234"/>
    </source>
</evidence>
<feature type="domain" description="VWFA" evidence="1">
    <location>
        <begin position="443"/>
        <end position="641"/>
    </location>
</feature>
<dbReference type="InterPro" id="IPR002035">
    <property type="entry name" value="VWF_A"/>
</dbReference>
<organism evidence="2 3">
    <name type="scientific">Vagococcus humatus</name>
    <dbReference type="NCBI Taxonomy" id="1889241"/>
    <lineage>
        <taxon>Bacteria</taxon>
        <taxon>Bacillati</taxon>
        <taxon>Bacillota</taxon>
        <taxon>Bacilli</taxon>
        <taxon>Lactobacillales</taxon>
        <taxon>Enterococcaceae</taxon>
        <taxon>Vagococcus</taxon>
    </lineage>
</organism>
<protein>
    <recommendedName>
        <fullName evidence="1">VWFA domain-containing protein</fullName>
    </recommendedName>
</protein>
<evidence type="ECO:0000313" key="2">
    <source>
        <dbReference type="EMBL" id="RST89356.1"/>
    </source>
</evidence>